<keyword evidence="2" id="KW-1185">Reference proteome</keyword>
<dbReference type="EMBL" id="VUMT01000020">
    <property type="protein sequence ID" value="MSS64522.1"/>
    <property type="molecule type" value="Genomic_DNA"/>
</dbReference>
<organism evidence="1 2">
    <name type="scientific">Velocimicrobium porci</name>
    <dbReference type="NCBI Taxonomy" id="2606634"/>
    <lineage>
        <taxon>Bacteria</taxon>
        <taxon>Bacillati</taxon>
        <taxon>Bacillota</taxon>
        <taxon>Clostridia</taxon>
        <taxon>Lachnospirales</taxon>
        <taxon>Lachnospiraceae</taxon>
        <taxon>Velocimicrobium</taxon>
    </lineage>
</organism>
<dbReference type="AlphaFoldDB" id="A0A6L5Y0K7"/>
<dbReference type="InterPro" id="IPR035958">
    <property type="entry name" value="SecB-like_sf"/>
</dbReference>
<accession>A0A6L5Y0K7</accession>
<dbReference type="SUPFAM" id="SSF54611">
    <property type="entry name" value="SecB-like"/>
    <property type="match status" value="1"/>
</dbReference>
<comment type="caution">
    <text evidence="1">The sequence shown here is derived from an EMBL/GenBank/DDBJ whole genome shotgun (WGS) entry which is preliminary data.</text>
</comment>
<reference evidence="1 2" key="1">
    <citation type="submission" date="2019-08" db="EMBL/GenBank/DDBJ databases">
        <title>In-depth cultivation of the pig gut microbiome towards novel bacterial diversity and tailored functional studies.</title>
        <authorList>
            <person name="Wylensek D."/>
            <person name="Hitch T.C.A."/>
            <person name="Clavel T."/>
        </authorList>
    </citation>
    <scope>NUCLEOTIDE SEQUENCE [LARGE SCALE GENOMIC DNA]</scope>
    <source>
        <strain evidence="1 2">WCA-693-APC-MOT-I</strain>
    </source>
</reference>
<protein>
    <submittedName>
        <fullName evidence="1">Uncharacterized protein</fullName>
    </submittedName>
</protein>
<evidence type="ECO:0000313" key="2">
    <source>
        <dbReference type="Proteomes" id="UP000482209"/>
    </source>
</evidence>
<gene>
    <name evidence="1" type="ORF">FYJ58_11650</name>
</gene>
<evidence type="ECO:0000313" key="1">
    <source>
        <dbReference type="EMBL" id="MSS64522.1"/>
    </source>
</evidence>
<sequence>MLVQLGLNIFEDEEQNYPFKMKVELIGEFELRNVDIENEKDIKKYYANANIDPLILPTVNIWKTING</sequence>
<dbReference type="RefSeq" id="WP_154519909.1">
    <property type="nucleotide sequence ID" value="NZ_VUMT01000020.1"/>
</dbReference>
<name>A0A6L5Y0K7_9FIRM</name>
<dbReference type="Proteomes" id="UP000482209">
    <property type="component" value="Unassembled WGS sequence"/>
</dbReference>
<proteinExistence type="predicted"/>